<dbReference type="Gene3D" id="3.20.20.70">
    <property type="entry name" value="Aldolase class I"/>
    <property type="match status" value="1"/>
</dbReference>
<dbReference type="EMBL" id="FR695877">
    <property type="protein sequence ID" value="CBX31212.1"/>
    <property type="molecule type" value="Genomic_DNA"/>
</dbReference>
<dbReference type="InterPro" id="IPR023885">
    <property type="entry name" value="4Fe4S-binding_SPASM_dom"/>
</dbReference>
<reference evidence="2" key="1">
    <citation type="journal article" date="2011" name="Environ. Microbiol.">
        <title>Genomic insights into the metabolic potential of the polycyclic aromatic hydrocarbon degrading sulfate-reducing Deltaproteobacterium N47.</title>
        <authorList>
            <person name="Bergmann F."/>
            <person name="Selesi D."/>
            <person name="Weinmaier T."/>
            <person name="Tischler P."/>
            <person name="Rattei T."/>
            <person name="Meckenstock R.U."/>
        </authorList>
    </citation>
    <scope>NUCLEOTIDE SEQUENCE</scope>
</reference>
<dbReference type="Pfam" id="PF13186">
    <property type="entry name" value="SPASM"/>
    <property type="match status" value="1"/>
</dbReference>
<dbReference type="InterPro" id="IPR050377">
    <property type="entry name" value="Radical_SAM_PqqE_MftC-like"/>
</dbReference>
<dbReference type="AlphaFoldDB" id="E1YM79"/>
<gene>
    <name evidence="2" type="ORF">N47_E47240</name>
</gene>
<evidence type="ECO:0000313" key="2">
    <source>
        <dbReference type="EMBL" id="CBX31212.1"/>
    </source>
</evidence>
<proteinExistence type="predicted"/>
<sequence>MSGFLARYMVAARTNPCMGYKDNLFNLKRWQQQGLSLTGGCTGHGCGAAFNFVALLPDGEVHACRKMPSLIGNIYRNKLTEIYHSPSARRYRAGSEACSKCSIRPVCGGCPAVSYGLGQDINIDRDPYCFIDQN</sequence>
<accession>E1YM79</accession>
<protein>
    <recommendedName>
        <fullName evidence="1">4Fe4S-binding SPASM domain-containing protein</fullName>
    </recommendedName>
</protein>
<name>E1YM79_9BACT</name>
<dbReference type="InterPro" id="IPR058240">
    <property type="entry name" value="rSAM_sf"/>
</dbReference>
<dbReference type="PANTHER" id="PTHR11228">
    <property type="entry name" value="RADICAL SAM DOMAIN PROTEIN"/>
    <property type="match status" value="1"/>
</dbReference>
<dbReference type="NCBIfam" id="TIGR04085">
    <property type="entry name" value="rSAM_more_4Fe4S"/>
    <property type="match status" value="1"/>
</dbReference>
<dbReference type="InterPro" id="IPR013785">
    <property type="entry name" value="Aldolase_TIM"/>
</dbReference>
<dbReference type="SUPFAM" id="SSF102114">
    <property type="entry name" value="Radical SAM enzymes"/>
    <property type="match status" value="1"/>
</dbReference>
<organism evidence="2">
    <name type="scientific">uncultured Desulfobacterium sp</name>
    <dbReference type="NCBI Taxonomy" id="201089"/>
    <lineage>
        <taxon>Bacteria</taxon>
        <taxon>Pseudomonadati</taxon>
        <taxon>Thermodesulfobacteriota</taxon>
        <taxon>Desulfobacteria</taxon>
        <taxon>Desulfobacterales</taxon>
        <taxon>Desulfobacteriaceae</taxon>
        <taxon>Desulfobacterium</taxon>
        <taxon>environmental samples</taxon>
    </lineage>
</organism>
<evidence type="ECO:0000259" key="1">
    <source>
        <dbReference type="Pfam" id="PF13186"/>
    </source>
</evidence>
<feature type="domain" description="4Fe4S-binding SPASM" evidence="1">
    <location>
        <begin position="46"/>
        <end position="101"/>
    </location>
</feature>
<dbReference type="PANTHER" id="PTHR11228:SF7">
    <property type="entry name" value="PQQA PEPTIDE CYCLASE"/>
    <property type="match status" value="1"/>
</dbReference>